<reference evidence="15 16" key="1">
    <citation type="submission" date="2024-03" db="EMBL/GenBank/DDBJ databases">
        <authorList>
            <person name="Jo J.-H."/>
        </authorList>
    </citation>
    <scope>NUCLEOTIDE SEQUENCE [LARGE SCALE GENOMIC DNA]</scope>
    <source>
        <strain evidence="15 16">PS1R-30</strain>
    </source>
</reference>
<dbReference type="InterPro" id="IPR018044">
    <property type="entry name" value="Peptidase_S11"/>
</dbReference>
<evidence type="ECO:0000259" key="14">
    <source>
        <dbReference type="SMART" id="SM00936"/>
    </source>
</evidence>
<evidence type="ECO:0000313" key="15">
    <source>
        <dbReference type="EMBL" id="MEJ5975969.1"/>
    </source>
</evidence>
<dbReference type="SMART" id="SM00936">
    <property type="entry name" value="PBP5_C"/>
    <property type="match status" value="1"/>
</dbReference>
<organism evidence="15 16">
    <name type="scientific">Novosphingobium anseongense</name>
    <dbReference type="NCBI Taxonomy" id="3133436"/>
    <lineage>
        <taxon>Bacteria</taxon>
        <taxon>Pseudomonadati</taxon>
        <taxon>Pseudomonadota</taxon>
        <taxon>Alphaproteobacteria</taxon>
        <taxon>Sphingomonadales</taxon>
        <taxon>Sphingomonadaceae</taxon>
        <taxon>Novosphingobium</taxon>
    </lineage>
</organism>
<dbReference type="GO" id="GO:0004180">
    <property type="term" value="F:carboxypeptidase activity"/>
    <property type="evidence" value="ECO:0007669"/>
    <property type="project" value="UniProtKB-KW"/>
</dbReference>
<feature type="domain" description="Peptidase S11 D-Ala-D-Ala carboxypeptidase A C-terminal" evidence="14">
    <location>
        <begin position="270"/>
        <end position="360"/>
    </location>
</feature>
<evidence type="ECO:0000256" key="7">
    <source>
        <dbReference type="ARBA" id="ARBA00022729"/>
    </source>
</evidence>
<evidence type="ECO:0000256" key="2">
    <source>
        <dbReference type="ARBA" id="ARBA00004752"/>
    </source>
</evidence>
<evidence type="ECO:0000256" key="10">
    <source>
        <dbReference type="ARBA" id="ARBA00022984"/>
    </source>
</evidence>
<keyword evidence="8 15" id="KW-0378">Hydrolase</keyword>
<evidence type="ECO:0000313" key="16">
    <source>
        <dbReference type="Proteomes" id="UP001361239"/>
    </source>
</evidence>
<dbReference type="InterPro" id="IPR012907">
    <property type="entry name" value="Peptidase_S11_C"/>
</dbReference>
<dbReference type="EMBL" id="JBBHJZ010000001">
    <property type="protein sequence ID" value="MEJ5975969.1"/>
    <property type="molecule type" value="Genomic_DNA"/>
</dbReference>
<dbReference type="InterPro" id="IPR012338">
    <property type="entry name" value="Beta-lactam/transpept-like"/>
</dbReference>
<dbReference type="RefSeq" id="WP_339585895.1">
    <property type="nucleotide sequence ID" value="NZ_JBBHJZ010000001.1"/>
</dbReference>
<evidence type="ECO:0000256" key="8">
    <source>
        <dbReference type="ARBA" id="ARBA00022801"/>
    </source>
</evidence>
<keyword evidence="16" id="KW-1185">Reference proteome</keyword>
<dbReference type="PRINTS" id="PR00725">
    <property type="entry name" value="DADACBPTASE1"/>
</dbReference>
<dbReference type="Gene3D" id="2.60.410.10">
    <property type="entry name" value="D-Ala-D-Ala carboxypeptidase, C-terminal domain"/>
    <property type="match status" value="1"/>
</dbReference>
<dbReference type="InterPro" id="IPR001967">
    <property type="entry name" value="Peptidase_S11_N"/>
</dbReference>
<evidence type="ECO:0000256" key="5">
    <source>
        <dbReference type="ARBA" id="ARBA00022645"/>
    </source>
</evidence>
<keyword evidence="7" id="KW-0732">Signal</keyword>
<keyword evidence="10" id="KW-0573">Peptidoglycan synthesis</keyword>
<evidence type="ECO:0000256" key="3">
    <source>
        <dbReference type="ARBA" id="ARBA00007164"/>
    </source>
</evidence>
<dbReference type="Proteomes" id="UP001361239">
    <property type="component" value="Unassembled WGS sequence"/>
</dbReference>
<dbReference type="SUPFAM" id="SSF56601">
    <property type="entry name" value="beta-lactamase/transpeptidase-like"/>
    <property type="match status" value="1"/>
</dbReference>
<dbReference type="SUPFAM" id="SSF69189">
    <property type="entry name" value="Penicillin-binding protein associated domain"/>
    <property type="match status" value="1"/>
</dbReference>
<evidence type="ECO:0000256" key="12">
    <source>
        <dbReference type="ARBA" id="ARBA00034000"/>
    </source>
</evidence>
<dbReference type="PANTHER" id="PTHR21581:SF6">
    <property type="entry name" value="TRAFFICKING PROTEIN PARTICLE COMPLEX SUBUNIT 12"/>
    <property type="match status" value="1"/>
</dbReference>
<evidence type="ECO:0000256" key="6">
    <source>
        <dbReference type="ARBA" id="ARBA00022670"/>
    </source>
</evidence>
<dbReference type="PANTHER" id="PTHR21581">
    <property type="entry name" value="D-ALANYL-D-ALANINE CARBOXYPEPTIDASE"/>
    <property type="match status" value="1"/>
</dbReference>
<accession>A0ABU8RSM1</accession>
<dbReference type="Gene3D" id="3.40.710.10">
    <property type="entry name" value="DD-peptidase/beta-lactamase superfamily"/>
    <property type="match status" value="1"/>
</dbReference>
<evidence type="ECO:0000256" key="9">
    <source>
        <dbReference type="ARBA" id="ARBA00022960"/>
    </source>
</evidence>
<comment type="caution">
    <text evidence="15">The sequence shown here is derived from an EMBL/GenBank/DDBJ whole genome shotgun (WGS) entry which is preliminary data.</text>
</comment>
<evidence type="ECO:0000256" key="4">
    <source>
        <dbReference type="ARBA" id="ARBA00012448"/>
    </source>
</evidence>
<keyword evidence="11" id="KW-0961">Cell wall biogenesis/degradation</keyword>
<dbReference type="Pfam" id="PF00768">
    <property type="entry name" value="Peptidase_S11"/>
    <property type="match status" value="1"/>
</dbReference>
<evidence type="ECO:0000256" key="11">
    <source>
        <dbReference type="ARBA" id="ARBA00023316"/>
    </source>
</evidence>
<dbReference type="InterPro" id="IPR037167">
    <property type="entry name" value="Peptidase_S11_C_sf"/>
</dbReference>
<keyword evidence="6" id="KW-0645">Protease</keyword>
<comment type="function">
    <text evidence="1">Removes C-terminal D-alanyl residues from sugar-peptide cell wall precursors.</text>
</comment>
<dbReference type="InterPro" id="IPR015956">
    <property type="entry name" value="Peniciliin-bd_prot_C_sf"/>
</dbReference>
<keyword evidence="9" id="KW-0133">Cell shape</keyword>
<dbReference type="Pfam" id="PF07943">
    <property type="entry name" value="PBP5_C"/>
    <property type="match status" value="1"/>
</dbReference>
<proteinExistence type="inferred from homology"/>
<sequence>MLLVPALIAMPAAARIPTPPEELANIPVALLVDMNSGRTLYARQQDLRFVPASMAKVMTAYVAFEEMAASRLPSDRQFAVSDATARQWNGRGTSMYLKGGDQITVDALLHGVATASANDASVVLAESHAGDVPRWCALMNRAAQTLGMSGSHFATPNGWPDKGATHVTARDLVTLGEATITRHPDLYRRYFGQKRMTWNGVELTSHDPTVGVVRGADGIKTGHTNEAGYNFLGSAERDGRRLIMVVAGAKSEAERAKASRALLEWGFSEWHDRPLFAKGASVGKAVVQAGDARDVPLVTSRALAATLQKGESGPISLTVHYRGPLVAPIAKGVQVAELEIRAGNAPPSRLPLYAAVSVDKAGPLDRLVNGVMGLFS</sequence>
<protein>
    <recommendedName>
        <fullName evidence="4">serine-type D-Ala-D-Ala carboxypeptidase</fullName>
        <ecNumber evidence="4">3.4.16.4</ecNumber>
    </recommendedName>
</protein>
<comment type="pathway">
    <text evidence="2">Cell wall biogenesis; peptidoglycan biosynthesis.</text>
</comment>
<evidence type="ECO:0000256" key="13">
    <source>
        <dbReference type="RuleBase" id="RU004016"/>
    </source>
</evidence>
<gene>
    <name evidence="15" type="ORF">WG901_04945</name>
</gene>
<comment type="catalytic activity">
    <reaction evidence="12">
        <text>Preferential cleavage: (Ac)2-L-Lys-D-Ala-|-D-Ala. Also transpeptidation of peptidyl-alanyl moieties that are N-acyl substituents of D-alanine.</text>
        <dbReference type="EC" id="3.4.16.4"/>
    </reaction>
</comment>
<keyword evidence="5 15" id="KW-0121">Carboxypeptidase</keyword>
<dbReference type="EC" id="3.4.16.4" evidence="4"/>
<evidence type="ECO:0000256" key="1">
    <source>
        <dbReference type="ARBA" id="ARBA00003217"/>
    </source>
</evidence>
<name>A0ABU8RSM1_9SPHN</name>
<comment type="similarity">
    <text evidence="3 13">Belongs to the peptidase S11 family.</text>
</comment>